<dbReference type="Pfam" id="PF15388">
    <property type="entry name" value="FAM117"/>
    <property type="match status" value="1"/>
</dbReference>
<evidence type="ECO:0008006" key="5">
    <source>
        <dbReference type="Google" id="ProtNLM"/>
    </source>
</evidence>
<feature type="region of interest" description="Disordered" evidence="2">
    <location>
        <begin position="139"/>
        <end position="171"/>
    </location>
</feature>
<feature type="region of interest" description="Disordered" evidence="2">
    <location>
        <begin position="71"/>
        <end position="119"/>
    </location>
</feature>
<dbReference type="Proteomes" id="UP001066276">
    <property type="component" value="Chromosome 6"/>
</dbReference>
<dbReference type="AlphaFoldDB" id="A0AAV7QA22"/>
<protein>
    <recommendedName>
        <fullName evidence="5">Protein FAM117A</fullName>
    </recommendedName>
</protein>
<organism evidence="3 4">
    <name type="scientific">Pleurodeles waltl</name>
    <name type="common">Iberian ribbed newt</name>
    <dbReference type="NCBI Taxonomy" id="8319"/>
    <lineage>
        <taxon>Eukaryota</taxon>
        <taxon>Metazoa</taxon>
        <taxon>Chordata</taxon>
        <taxon>Craniata</taxon>
        <taxon>Vertebrata</taxon>
        <taxon>Euteleostomi</taxon>
        <taxon>Amphibia</taxon>
        <taxon>Batrachia</taxon>
        <taxon>Caudata</taxon>
        <taxon>Salamandroidea</taxon>
        <taxon>Salamandridae</taxon>
        <taxon>Pleurodelinae</taxon>
        <taxon>Pleurodeles</taxon>
    </lineage>
</organism>
<feature type="compositionally biased region" description="Polar residues" evidence="2">
    <location>
        <begin position="86"/>
        <end position="96"/>
    </location>
</feature>
<keyword evidence="4" id="KW-1185">Reference proteome</keyword>
<dbReference type="EMBL" id="JANPWB010000010">
    <property type="protein sequence ID" value="KAJ1136256.1"/>
    <property type="molecule type" value="Genomic_DNA"/>
</dbReference>
<evidence type="ECO:0000313" key="3">
    <source>
        <dbReference type="EMBL" id="KAJ1136256.1"/>
    </source>
</evidence>
<evidence type="ECO:0000313" key="4">
    <source>
        <dbReference type="Proteomes" id="UP001066276"/>
    </source>
</evidence>
<keyword evidence="1" id="KW-0597">Phosphoprotein</keyword>
<dbReference type="PANTHER" id="PTHR14972:SF7">
    <property type="entry name" value="PROTEIN FAM117A"/>
    <property type="match status" value="1"/>
</dbReference>
<sequence length="410" mass="44239">MASRGGSSVCSGTGLRAQPLRATVPFQLRGAEGARAASVPCSARGDKASFPIKVSRVRRTSSLDTILGSYLQGQWPRDPDGAEPVETNNKSTQTPLSWPETALDGANTGAHKRSASWGNNEYHKDVVKVKQQLQKTKLSQASQANCSPVLGDHTLGVPRDSPPSCPGTSPFIRHRVRRHRSLEDQELEDMFVKEMGEQELLRVLDVPDGHRAPVPQRCCSDLSLLSMEFSGLVFPLSPSAPLRLPPSPTRAGLEGTQNVSLQSLLDPQDKESGWSSPVCAAASSPRPNHSYMFQREPPEGCEKVEAYEETLSPGLDPSLMLYGPDKNKVHFNPTGSAFCPINLAKPLLPNVDFLLRNFPAPGISGTGQARGQSPYVDSIHDPDAFGEVSAHRWSPSHAAEGSAFHSSLVV</sequence>
<dbReference type="PANTHER" id="PTHR14972">
    <property type="entry name" value="AGAP011572-PA"/>
    <property type="match status" value="1"/>
</dbReference>
<name>A0AAV7QA22_PLEWA</name>
<accession>A0AAV7QA22</accession>
<comment type="caution">
    <text evidence="3">The sequence shown here is derived from an EMBL/GenBank/DDBJ whole genome shotgun (WGS) entry which is preliminary data.</text>
</comment>
<evidence type="ECO:0000256" key="2">
    <source>
        <dbReference type="SAM" id="MobiDB-lite"/>
    </source>
</evidence>
<reference evidence="3" key="1">
    <citation type="journal article" date="2022" name="bioRxiv">
        <title>Sequencing and chromosome-scale assembly of the giantPleurodeles waltlgenome.</title>
        <authorList>
            <person name="Brown T."/>
            <person name="Elewa A."/>
            <person name="Iarovenko S."/>
            <person name="Subramanian E."/>
            <person name="Araus A.J."/>
            <person name="Petzold A."/>
            <person name="Susuki M."/>
            <person name="Suzuki K.-i.T."/>
            <person name="Hayashi T."/>
            <person name="Toyoda A."/>
            <person name="Oliveira C."/>
            <person name="Osipova E."/>
            <person name="Leigh N.D."/>
            <person name="Simon A."/>
            <person name="Yun M.H."/>
        </authorList>
    </citation>
    <scope>NUCLEOTIDE SEQUENCE</scope>
    <source>
        <strain evidence="3">20211129_DDA</strain>
        <tissue evidence="3">Liver</tissue>
    </source>
</reference>
<gene>
    <name evidence="3" type="ORF">NDU88_002673</name>
</gene>
<proteinExistence type="predicted"/>
<evidence type="ECO:0000256" key="1">
    <source>
        <dbReference type="ARBA" id="ARBA00022553"/>
    </source>
</evidence>
<dbReference type="InterPro" id="IPR026642">
    <property type="entry name" value="Glcci1/FAM117"/>
</dbReference>